<dbReference type="EMBL" id="QRUD01000012">
    <property type="protein sequence ID" value="RGR41824.1"/>
    <property type="molecule type" value="Genomic_DNA"/>
</dbReference>
<dbReference type="AlphaFoldDB" id="A0A1H7GTY8"/>
<evidence type="ECO:0000313" key="2">
    <source>
        <dbReference type="Proteomes" id="UP000266497"/>
    </source>
</evidence>
<proteinExistence type="predicted"/>
<protein>
    <submittedName>
        <fullName evidence="1">Uncharacterized protein</fullName>
    </submittedName>
</protein>
<sequence>MNIYVFLFLFLLIEKYFGLIDLRGGLLVLIVVVLGYKQWRIKSLFSTYIWMVYFFMFLSAISSYVYRGQTISQSFSAEPTLLYLLFYFVLKRYHMTIIQIEKIIYISSLLFVISYIIQYMIYPIAIFSGAAVVNPEIDDVRFRLIGQGLASVGLFMGFNKYIINRNKRYLCLFLGAVFVIVLLGFRTMMACSIFFLIWMYVRIKGFNFKNLCYLFLGGIVFICLLNIPVFYEKIIFMIERNATDNFSNDDYVRIVNFNYFINEHFNNTIEWLLGTGIPNEHSSYGFYMLSELALRQITYVDWGLLGLSWTAGIGTVVVMIMYSVRAITLKVDNSYFYINVWFMYMLMISITTMEFYREGNLAIQAILLYLVEMTYTEKKKNYENTTCQYNYTNV</sequence>
<gene>
    <name evidence="1" type="ORF">DWY53_05490</name>
</gene>
<dbReference type="Proteomes" id="UP000266497">
    <property type="component" value="Unassembled WGS sequence"/>
</dbReference>
<dbReference type="RefSeq" id="WP_074783249.1">
    <property type="nucleotide sequence ID" value="NZ_FOBA01000004.1"/>
</dbReference>
<comment type="caution">
    <text evidence="1">The sequence shown here is derived from an EMBL/GenBank/DDBJ whole genome shotgun (WGS) entry which is preliminary data.</text>
</comment>
<accession>A0A1H7GTY8</accession>
<evidence type="ECO:0000313" key="1">
    <source>
        <dbReference type="EMBL" id="RGR41824.1"/>
    </source>
</evidence>
<reference evidence="1 2" key="1">
    <citation type="submission" date="2018-08" db="EMBL/GenBank/DDBJ databases">
        <title>A genome reference for cultivated species of the human gut microbiota.</title>
        <authorList>
            <person name="Zou Y."/>
            <person name="Xue W."/>
            <person name="Luo G."/>
        </authorList>
    </citation>
    <scope>NUCLEOTIDE SEQUENCE [LARGE SCALE GENOMIC DNA]</scope>
    <source>
        <strain evidence="1 2">AF25-30LB</strain>
    </source>
</reference>
<name>A0A1H7GTY8_PHOVU</name>
<organism evidence="1 2">
    <name type="scientific">Phocaeicola vulgatus</name>
    <name type="common">Bacteroides vulgatus</name>
    <dbReference type="NCBI Taxonomy" id="821"/>
    <lineage>
        <taxon>Bacteria</taxon>
        <taxon>Pseudomonadati</taxon>
        <taxon>Bacteroidota</taxon>
        <taxon>Bacteroidia</taxon>
        <taxon>Bacteroidales</taxon>
        <taxon>Bacteroidaceae</taxon>
        <taxon>Phocaeicola</taxon>
    </lineage>
</organism>